<evidence type="ECO:0000313" key="4">
    <source>
        <dbReference type="EMBL" id="KXA93438.1"/>
    </source>
</evidence>
<gene>
    <name evidence="4" type="ORF">AKJ64_00600</name>
</gene>
<dbReference type="Gene3D" id="1.10.150.20">
    <property type="entry name" value="5' to 3' exonuclease, C-terminal subdomain"/>
    <property type="match status" value="1"/>
</dbReference>
<evidence type="ECO:0000256" key="2">
    <source>
        <dbReference type="ARBA" id="ARBA00023204"/>
    </source>
</evidence>
<accession>A0A133UGS9</accession>
<evidence type="ECO:0000313" key="5">
    <source>
        <dbReference type="Proteomes" id="UP000070373"/>
    </source>
</evidence>
<evidence type="ECO:0000256" key="1">
    <source>
        <dbReference type="ARBA" id="ARBA00022763"/>
    </source>
</evidence>
<proteinExistence type="predicted"/>
<organism evidence="4 5">
    <name type="scientific">candidate division MSBL1 archaeon SCGC-AAA259E17</name>
    <dbReference type="NCBI Taxonomy" id="1698263"/>
    <lineage>
        <taxon>Archaea</taxon>
        <taxon>Methanobacteriati</taxon>
        <taxon>Methanobacteriota</taxon>
        <taxon>candidate division MSBL1</taxon>
    </lineage>
</organism>
<dbReference type="SUPFAM" id="SSF47781">
    <property type="entry name" value="RuvA domain 2-like"/>
    <property type="match status" value="1"/>
</dbReference>
<reference evidence="4 5" key="1">
    <citation type="journal article" date="2016" name="Sci. Rep.">
        <title>Metabolic traits of an uncultured archaeal lineage -MSBL1- from brine pools of the Red Sea.</title>
        <authorList>
            <person name="Mwirichia R."/>
            <person name="Alam I."/>
            <person name="Rashid M."/>
            <person name="Vinu M."/>
            <person name="Ba-Alawi W."/>
            <person name="Anthony Kamau A."/>
            <person name="Kamanda Ngugi D."/>
            <person name="Goker M."/>
            <person name="Klenk H.P."/>
            <person name="Bajic V."/>
            <person name="Stingl U."/>
        </authorList>
    </citation>
    <scope>NUCLEOTIDE SEQUENCE [LARGE SCALE GENOMIC DNA]</scope>
    <source>
        <strain evidence="4">SCGC-AAA259E17</strain>
    </source>
</reference>
<name>A0A133UGS9_9EURY</name>
<evidence type="ECO:0000259" key="3">
    <source>
        <dbReference type="Pfam" id="PF12826"/>
    </source>
</evidence>
<comment type="caution">
    <text evidence="4">The sequence shown here is derived from an EMBL/GenBank/DDBJ whole genome shotgun (WGS) entry which is preliminary data.</text>
</comment>
<keyword evidence="2" id="KW-0234">DNA repair</keyword>
<dbReference type="GO" id="GO:0006281">
    <property type="term" value="P:DNA repair"/>
    <property type="evidence" value="ECO:0007669"/>
    <property type="project" value="UniProtKB-KW"/>
</dbReference>
<sequence>MVVTFVMVRTFGFSTADLASFPYAFRVPLSAGRGNGPNPAQHFTLEELEDAERGELGEVEDIGPEVPDSIRSFFQNERNLRTIL</sequence>
<dbReference type="Proteomes" id="UP000070373">
    <property type="component" value="Unassembled WGS sequence"/>
</dbReference>
<dbReference type="EMBL" id="LHXN01000005">
    <property type="protein sequence ID" value="KXA93438.1"/>
    <property type="molecule type" value="Genomic_DNA"/>
</dbReference>
<keyword evidence="1" id="KW-0227">DNA damage</keyword>
<protein>
    <recommendedName>
        <fullName evidence="3">DisA/LigA helix-hairpin-helix motif domain-containing protein</fullName>
    </recommendedName>
</protein>
<dbReference type="Pfam" id="PF12826">
    <property type="entry name" value="HHH_2"/>
    <property type="match status" value="1"/>
</dbReference>
<feature type="domain" description="DisA/LigA helix-hairpin-helix motif" evidence="3">
    <location>
        <begin position="41"/>
        <end position="83"/>
    </location>
</feature>
<dbReference type="InterPro" id="IPR010994">
    <property type="entry name" value="RuvA_2-like"/>
</dbReference>
<dbReference type="InterPro" id="IPR041663">
    <property type="entry name" value="DisA/LigA_HHH"/>
</dbReference>
<dbReference type="AlphaFoldDB" id="A0A133UGS9"/>
<keyword evidence="5" id="KW-1185">Reference proteome</keyword>